<sequence>MSALPDHGRLMEPLRFLSHPCTMLTPFQTLPETRVAVRKFMSEGLEEMGPGGLDFLTVLGAHEGEGLALEAGLMGVAGSKSPLLGNRGAQVDVRIVEVALFFQNEILKGAAPSSESTHPPPPSTPAAHTLSTSSTDTASTPNTKASGIGSDGTEPVPSLPVMLLTNDNSQLLVAKVHGLPAFRLSNVNAQQLQAIQGSLHVSASMLRSVMGPWATTGLGSVAGTSLQQHFDGSVAALQACRNGLQDALAALSRISDIVSGADRCRGTGDGGSEEAGGANAEEALQAISAILSGGEGKQPPPLQQQLQQQQPQQQQHLLPGCGGAPIVSSLSGLLDALKAKLPEFERAVQIQQQPSRVLRWATTP</sequence>
<gene>
    <name evidence="2" type="ORF">DTER00134_LOCUS2544</name>
</gene>
<evidence type="ECO:0000313" key="2">
    <source>
        <dbReference type="EMBL" id="CAE0487498.1"/>
    </source>
</evidence>
<accession>A0A7S3VIE2</accession>
<name>A0A7S3VIE2_DUNTE</name>
<dbReference type="EMBL" id="HBIP01005144">
    <property type="protein sequence ID" value="CAE0487498.1"/>
    <property type="molecule type" value="Transcribed_RNA"/>
</dbReference>
<feature type="compositionally biased region" description="Low complexity" evidence="1">
    <location>
        <begin position="125"/>
        <end position="143"/>
    </location>
</feature>
<dbReference type="AlphaFoldDB" id="A0A7S3VIE2"/>
<evidence type="ECO:0000256" key="1">
    <source>
        <dbReference type="SAM" id="MobiDB-lite"/>
    </source>
</evidence>
<organism evidence="2">
    <name type="scientific">Dunaliella tertiolecta</name>
    <name type="common">Green alga</name>
    <dbReference type="NCBI Taxonomy" id="3047"/>
    <lineage>
        <taxon>Eukaryota</taxon>
        <taxon>Viridiplantae</taxon>
        <taxon>Chlorophyta</taxon>
        <taxon>core chlorophytes</taxon>
        <taxon>Chlorophyceae</taxon>
        <taxon>CS clade</taxon>
        <taxon>Chlamydomonadales</taxon>
        <taxon>Dunaliellaceae</taxon>
        <taxon>Dunaliella</taxon>
    </lineage>
</organism>
<feature type="compositionally biased region" description="Low complexity" evidence="1">
    <location>
        <begin position="303"/>
        <end position="319"/>
    </location>
</feature>
<reference evidence="2" key="1">
    <citation type="submission" date="2021-01" db="EMBL/GenBank/DDBJ databases">
        <authorList>
            <person name="Corre E."/>
            <person name="Pelletier E."/>
            <person name="Niang G."/>
            <person name="Scheremetjew M."/>
            <person name="Finn R."/>
            <person name="Kale V."/>
            <person name="Holt S."/>
            <person name="Cochrane G."/>
            <person name="Meng A."/>
            <person name="Brown T."/>
            <person name="Cohen L."/>
        </authorList>
    </citation>
    <scope>NUCLEOTIDE SEQUENCE</scope>
    <source>
        <strain evidence="2">CCMP1320</strain>
    </source>
</reference>
<proteinExistence type="predicted"/>
<feature type="region of interest" description="Disordered" evidence="1">
    <location>
        <begin position="111"/>
        <end position="153"/>
    </location>
</feature>
<protein>
    <submittedName>
        <fullName evidence="2">Uncharacterized protein</fullName>
    </submittedName>
</protein>
<feature type="region of interest" description="Disordered" evidence="1">
    <location>
        <begin position="292"/>
        <end position="320"/>
    </location>
</feature>